<comment type="caution">
    <text evidence="1">The sequence shown here is derived from an EMBL/GenBank/DDBJ whole genome shotgun (WGS) entry which is preliminary data.</text>
</comment>
<sequence length="61" mass="6668">MSVVWLCLSVYLIFGAVALLEADVRARPGHRPSIATVCWAALVFALTRPAVQVGERFGLRI</sequence>
<dbReference type="RefSeq" id="WP_180283427.1">
    <property type="nucleotide sequence ID" value="NZ_JABFDB010000012.1"/>
</dbReference>
<dbReference type="EMBL" id="JABFDB010000012">
    <property type="protein sequence ID" value="NYZ21657.1"/>
    <property type="molecule type" value="Genomic_DNA"/>
</dbReference>
<evidence type="ECO:0000313" key="2">
    <source>
        <dbReference type="Proteomes" id="UP000584642"/>
    </source>
</evidence>
<name>A0ABX2TC79_9PROT</name>
<organism evidence="1 2">
    <name type="scientific">Azospirillum oleiclasticum</name>
    <dbReference type="NCBI Taxonomy" id="2735135"/>
    <lineage>
        <taxon>Bacteria</taxon>
        <taxon>Pseudomonadati</taxon>
        <taxon>Pseudomonadota</taxon>
        <taxon>Alphaproteobacteria</taxon>
        <taxon>Rhodospirillales</taxon>
        <taxon>Azospirillaceae</taxon>
        <taxon>Azospirillum</taxon>
    </lineage>
</organism>
<reference evidence="1 2" key="1">
    <citation type="submission" date="2020-05" db="EMBL/GenBank/DDBJ databases">
        <title>Azospirillum oleiclasticum sp. nov, a nitrogen-fixing and heavy crude oil-emulsifying bacterium isolated from the crude oil of Yumen Oilfield.</title>
        <authorList>
            <person name="Wu D."/>
            <person name="Cai M."/>
            <person name="Zhang X."/>
        </authorList>
    </citation>
    <scope>NUCLEOTIDE SEQUENCE [LARGE SCALE GENOMIC DNA]</scope>
    <source>
        <strain evidence="1 2">ROY-1-1-2</strain>
    </source>
</reference>
<protein>
    <submittedName>
        <fullName evidence="1">Uncharacterized protein</fullName>
    </submittedName>
</protein>
<accession>A0ABX2TC79</accession>
<evidence type="ECO:0000313" key="1">
    <source>
        <dbReference type="EMBL" id="NYZ21657.1"/>
    </source>
</evidence>
<gene>
    <name evidence="1" type="ORF">HND93_18240</name>
</gene>
<proteinExistence type="predicted"/>
<keyword evidence="2" id="KW-1185">Reference proteome</keyword>
<dbReference type="Proteomes" id="UP000584642">
    <property type="component" value="Unassembled WGS sequence"/>
</dbReference>